<dbReference type="Proteomes" id="UP000315736">
    <property type="component" value="Unassembled WGS sequence"/>
</dbReference>
<feature type="domain" description="Peptidoglycan binding-like" evidence="3">
    <location>
        <begin position="298"/>
        <end position="347"/>
    </location>
</feature>
<feature type="compositionally biased region" description="Pro residues" evidence="1">
    <location>
        <begin position="268"/>
        <end position="278"/>
    </location>
</feature>
<dbReference type="GO" id="GO:0030288">
    <property type="term" value="C:outer membrane-bounded periplasmic space"/>
    <property type="evidence" value="ECO:0007669"/>
    <property type="project" value="InterPro"/>
</dbReference>
<evidence type="ECO:0000256" key="2">
    <source>
        <dbReference type="SAM" id="SignalP"/>
    </source>
</evidence>
<dbReference type="PROSITE" id="PS51257">
    <property type="entry name" value="PROKAR_LIPOPROTEIN"/>
    <property type="match status" value="1"/>
</dbReference>
<dbReference type="SUPFAM" id="SSF47090">
    <property type="entry name" value="PGBD-like"/>
    <property type="match status" value="1"/>
</dbReference>
<dbReference type="AlphaFoldDB" id="A0A554W5N0"/>
<gene>
    <name evidence="4" type="ORF">Talka_01903</name>
</gene>
<evidence type="ECO:0000313" key="4">
    <source>
        <dbReference type="EMBL" id="TSE18873.1"/>
    </source>
</evidence>
<dbReference type="RefSeq" id="WP_143891064.1">
    <property type="nucleotide sequence ID" value="NZ_VJNB01000010.1"/>
</dbReference>
<evidence type="ECO:0000259" key="3">
    <source>
        <dbReference type="Pfam" id="PF01471"/>
    </source>
</evidence>
<keyword evidence="2" id="KW-0732">Signal</keyword>
<name>A0A554W5N0_9BURK</name>
<feature type="region of interest" description="Disordered" evidence="1">
    <location>
        <begin position="256"/>
        <end position="285"/>
    </location>
</feature>
<comment type="caution">
    <text evidence="4">The sequence shown here is derived from an EMBL/GenBank/DDBJ whole genome shotgun (WGS) entry which is preliminary data.</text>
</comment>
<dbReference type="InterPro" id="IPR002477">
    <property type="entry name" value="Peptidoglycan-bd-like"/>
</dbReference>
<feature type="signal peptide" evidence="2">
    <location>
        <begin position="1"/>
        <end position="17"/>
    </location>
</feature>
<dbReference type="Pfam" id="PF01471">
    <property type="entry name" value="PG_binding_1"/>
    <property type="match status" value="1"/>
</dbReference>
<sequence>MRLRTLTVLAGLTVAAAGCMSTAPKIGDDGAKTAVTGAAGGAASQNANSQIERCERPFGTVALVENQDAPWFLTLREYKLGSTIPVLRLLVQQSNCFIVVERGRAMNNMNMERQLQQSGELRDHSNFGKGQMVAADYSITPEIVFDQKGTQQIGAAIGGWAGLIAGGLRKNEASTVLLLTDNRSGVQVAAAEGSSSNTDFSLGGVIGLGGVGAGLGGYGNTPQGKVIVAAFVNAYNQMIQALRNYTAQSMGDRGLGTGGRLQVDGAPQPKPVAAPAPAAPAAAAAPAPRPAAGMSLLDAQRKLAALGYDVGKPDGKMGAKTRNALRAFQASRNLPQTGELDAATQAELAK</sequence>
<protein>
    <submittedName>
        <fullName evidence="4">His-Xaa-Ser repeat protein HxsA</fullName>
    </submittedName>
</protein>
<proteinExistence type="predicted"/>
<feature type="chain" id="PRO_5022091162" evidence="2">
    <location>
        <begin position="18"/>
        <end position="350"/>
    </location>
</feature>
<dbReference type="InterPro" id="IPR036365">
    <property type="entry name" value="PGBD-like_sf"/>
</dbReference>
<dbReference type="Gene3D" id="1.10.101.10">
    <property type="entry name" value="PGBD-like superfamily/PGBD"/>
    <property type="match status" value="1"/>
</dbReference>
<dbReference type="InterPro" id="IPR036366">
    <property type="entry name" value="PGBDSf"/>
</dbReference>
<organism evidence="4 5">
    <name type="scientific">Tepidimonas alkaliphilus</name>
    <dbReference type="NCBI Taxonomy" id="2588942"/>
    <lineage>
        <taxon>Bacteria</taxon>
        <taxon>Pseudomonadati</taxon>
        <taxon>Pseudomonadota</taxon>
        <taxon>Betaproteobacteria</taxon>
        <taxon>Burkholderiales</taxon>
        <taxon>Tepidimonas</taxon>
    </lineage>
</organism>
<dbReference type="Pfam" id="PF03783">
    <property type="entry name" value="CsgG"/>
    <property type="match status" value="1"/>
</dbReference>
<reference evidence="4 5" key="1">
    <citation type="submission" date="2019-07" db="EMBL/GenBank/DDBJ databases">
        <title>Tepidimonas alkaliphilus YIM 72238 draft genome.</title>
        <authorList>
            <person name="Da Costa M.S."/>
            <person name="Froufe H.J.C."/>
            <person name="Egas C."/>
            <person name="Albuquerque L."/>
        </authorList>
    </citation>
    <scope>NUCLEOTIDE SEQUENCE [LARGE SCALE GENOMIC DNA]</scope>
    <source>
        <strain evidence="4 5">YIM 72238</strain>
    </source>
</reference>
<keyword evidence="5" id="KW-1185">Reference proteome</keyword>
<feature type="region of interest" description="Disordered" evidence="1">
    <location>
        <begin position="331"/>
        <end position="350"/>
    </location>
</feature>
<accession>A0A554W5N0</accession>
<evidence type="ECO:0000313" key="5">
    <source>
        <dbReference type="Proteomes" id="UP000315736"/>
    </source>
</evidence>
<dbReference type="OrthoDB" id="6658595at2"/>
<dbReference type="InterPro" id="IPR005534">
    <property type="entry name" value="Curli_assmbl/transp-comp_CsgG"/>
</dbReference>
<dbReference type="EMBL" id="VJNB01000010">
    <property type="protein sequence ID" value="TSE18873.1"/>
    <property type="molecule type" value="Genomic_DNA"/>
</dbReference>
<evidence type="ECO:0000256" key="1">
    <source>
        <dbReference type="SAM" id="MobiDB-lite"/>
    </source>
</evidence>